<feature type="region of interest" description="Disordered" evidence="1">
    <location>
        <begin position="1"/>
        <end position="23"/>
    </location>
</feature>
<proteinExistence type="predicted"/>
<feature type="compositionally biased region" description="Basic and acidic residues" evidence="1">
    <location>
        <begin position="1"/>
        <end position="15"/>
    </location>
</feature>
<evidence type="ECO:0000313" key="2">
    <source>
        <dbReference type="EMBL" id="MFC5068824.1"/>
    </source>
</evidence>
<protein>
    <submittedName>
        <fullName evidence="2">DUF3606 domain-containing protein</fullName>
    </submittedName>
</protein>
<organism evidence="2 3">
    <name type="scientific">Flaviflagellibacter deserti</name>
    <dbReference type="NCBI Taxonomy" id="2267266"/>
    <lineage>
        <taxon>Bacteria</taxon>
        <taxon>Pseudomonadati</taxon>
        <taxon>Pseudomonadota</taxon>
        <taxon>Alphaproteobacteria</taxon>
        <taxon>Hyphomicrobiales</taxon>
        <taxon>Flaviflagellibacter</taxon>
    </lineage>
</organism>
<dbReference type="EMBL" id="JBHSJF010000006">
    <property type="protein sequence ID" value="MFC5068824.1"/>
    <property type="molecule type" value="Genomic_DNA"/>
</dbReference>
<dbReference type="Pfam" id="PF12244">
    <property type="entry name" value="DUF3606"/>
    <property type="match status" value="1"/>
</dbReference>
<dbReference type="InterPro" id="IPR022037">
    <property type="entry name" value="DUF3606"/>
</dbReference>
<dbReference type="RefSeq" id="WP_114955996.1">
    <property type="nucleotide sequence ID" value="NZ_JBHSJF010000006.1"/>
</dbReference>
<sequence length="65" mass="7176">MADDKTKPGEPDRSRVSGSEDYEVHDFAEAAGITNDQARELIRQHGPDREKLMAAAARLTDHARA</sequence>
<keyword evidence="3" id="KW-1185">Reference proteome</keyword>
<comment type="caution">
    <text evidence="2">The sequence shown here is derived from an EMBL/GenBank/DDBJ whole genome shotgun (WGS) entry which is preliminary data.</text>
</comment>
<evidence type="ECO:0000313" key="3">
    <source>
        <dbReference type="Proteomes" id="UP001595796"/>
    </source>
</evidence>
<evidence type="ECO:0000256" key="1">
    <source>
        <dbReference type="SAM" id="MobiDB-lite"/>
    </source>
</evidence>
<name>A0ABV9Z2N5_9HYPH</name>
<dbReference type="Proteomes" id="UP001595796">
    <property type="component" value="Unassembled WGS sequence"/>
</dbReference>
<reference evidence="3" key="1">
    <citation type="journal article" date="2019" name="Int. J. Syst. Evol. Microbiol.">
        <title>The Global Catalogue of Microorganisms (GCM) 10K type strain sequencing project: providing services to taxonomists for standard genome sequencing and annotation.</title>
        <authorList>
            <consortium name="The Broad Institute Genomics Platform"/>
            <consortium name="The Broad Institute Genome Sequencing Center for Infectious Disease"/>
            <person name="Wu L."/>
            <person name="Ma J."/>
        </authorList>
    </citation>
    <scope>NUCLEOTIDE SEQUENCE [LARGE SCALE GENOMIC DNA]</scope>
    <source>
        <strain evidence="3">CGMCC 1.16444</strain>
    </source>
</reference>
<gene>
    <name evidence="2" type="ORF">ACFPFW_12470</name>
</gene>
<accession>A0ABV9Z2N5</accession>